<name>A0ABU8L4Y4_9HYPH</name>
<dbReference type="EMBL" id="JAPYKS010000047">
    <property type="protein sequence ID" value="MEI9413041.1"/>
    <property type="molecule type" value="Genomic_DNA"/>
</dbReference>
<accession>A0ABU8L4Y4</accession>
<comment type="caution">
    <text evidence="1">The sequence shown here is derived from an EMBL/GenBank/DDBJ whole genome shotgun (WGS) entry which is preliminary data.</text>
</comment>
<evidence type="ECO:0000313" key="2">
    <source>
        <dbReference type="Proteomes" id="UP001387293"/>
    </source>
</evidence>
<dbReference type="RefSeq" id="WP_337109371.1">
    <property type="nucleotide sequence ID" value="NZ_JAPYKS010000047.1"/>
</dbReference>
<organism evidence="1 2">
    <name type="scientific">Mesorhizobium salmacidum</name>
    <dbReference type="NCBI Taxonomy" id="3015171"/>
    <lineage>
        <taxon>Bacteria</taxon>
        <taxon>Pseudomonadati</taxon>
        <taxon>Pseudomonadota</taxon>
        <taxon>Alphaproteobacteria</taxon>
        <taxon>Hyphomicrobiales</taxon>
        <taxon>Phyllobacteriaceae</taxon>
        <taxon>Mesorhizobium</taxon>
    </lineage>
</organism>
<protein>
    <submittedName>
        <fullName evidence="1">Uncharacterized protein</fullName>
    </submittedName>
</protein>
<keyword evidence="2" id="KW-1185">Reference proteome</keyword>
<evidence type="ECO:0000313" key="1">
    <source>
        <dbReference type="EMBL" id="MEI9413041.1"/>
    </source>
</evidence>
<sequence>MDKTIGYHYSDADVPDGHVFESLSDSIDRIHAANRPAELAIRAAREDGAKRGAVVFAWRDRAWADFAYKYSKKKFLYDVVIDEADIVHIADLTHYNSVRDNLAKGESADEAIEAYWTNAPTPERERPRIEILTQKFKVVSRIAPARLVPPTKP</sequence>
<reference evidence="1 2" key="1">
    <citation type="submission" date="2022-12" db="EMBL/GenBank/DDBJ databases">
        <authorList>
            <person name="Muema E."/>
        </authorList>
    </citation>
    <scope>NUCLEOTIDE SEQUENCE [LARGE SCALE GENOMIC DNA]</scope>
    <source>
        <strain evidence="2">1326</strain>
    </source>
</reference>
<proteinExistence type="predicted"/>
<gene>
    <name evidence="1" type="ORF">O7A60_30490</name>
</gene>
<dbReference type="Proteomes" id="UP001387293">
    <property type="component" value="Unassembled WGS sequence"/>
</dbReference>